<evidence type="ECO:0008006" key="14">
    <source>
        <dbReference type="Google" id="ProtNLM"/>
    </source>
</evidence>
<evidence type="ECO:0000256" key="6">
    <source>
        <dbReference type="ARBA" id="ARBA00022801"/>
    </source>
</evidence>
<evidence type="ECO:0000256" key="3">
    <source>
        <dbReference type="ARBA" id="ARBA00022670"/>
    </source>
</evidence>
<proteinExistence type="inferred from homology"/>
<feature type="domain" description="IPT/TIG" evidence="11">
    <location>
        <begin position="551"/>
        <end position="629"/>
    </location>
</feature>
<reference evidence="13" key="1">
    <citation type="submission" date="2016-07" db="EMBL/GenBank/DDBJ databases">
        <authorList>
            <person name="Florea S."/>
            <person name="Webb J.S."/>
            <person name="Jaromczyk J."/>
            <person name="Schardl C.L."/>
        </authorList>
    </citation>
    <scope>NUCLEOTIDE SEQUENCE [LARGE SCALE GENOMIC DNA]</scope>
    <source>
        <strain evidence="13">IPB1</strain>
    </source>
</reference>
<dbReference type="Proteomes" id="UP000093366">
    <property type="component" value="Unassembled WGS sequence"/>
</dbReference>
<gene>
    <name evidence="12" type="ORF">A7985_00725</name>
</gene>
<dbReference type="RefSeq" id="WP_065788537.1">
    <property type="nucleotide sequence ID" value="NZ_MAUJ01000001.1"/>
</dbReference>
<dbReference type="EMBL" id="MAUJ01000001">
    <property type="protein sequence ID" value="OCQ22523.1"/>
    <property type="molecule type" value="Genomic_DNA"/>
</dbReference>
<dbReference type="Gene3D" id="3.40.390.10">
    <property type="entry name" value="Collagenase (Catalytic Domain)"/>
    <property type="match status" value="1"/>
</dbReference>
<keyword evidence="5 9" id="KW-0732">Signal</keyword>
<dbReference type="InterPro" id="IPR014756">
    <property type="entry name" value="Ig_E-set"/>
</dbReference>
<keyword evidence="7" id="KW-0862">Zinc</keyword>
<evidence type="ECO:0000256" key="8">
    <source>
        <dbReference type="ARBA" id="ARBA00023049"/>
    </source>
</evidence>
<dbReference type="SUPFAM" id="SSF81296">
    <property type="entry name" value="E set domains"/>
    <property type="match status" value="1"/>
</dbReference>
<feature type="chain" id="PRO_5008646361" description="Matrixin family metalloprotease" evidence="9">
    <location>
        <begin position="21"/>
        <end position="1466"/>
    </location>
</feature>
<dbReference type="GO" id="GO:0030198">
    <property type="term" value="P:extracellular matrix organization"/>
    <property type="evidence" value="ECO:0007669"/>
    <property type="project" value="TreeGrafter"/>
</dbReference>
<dbReference type="GO" id="GO:0030574">
    <property type="term" value="P:collagen catabolic process"/>
    <property type="evidence" value="ECO:0007669"/>
    <property type="project" value="TreeGrafter"/>
</dbReference>
<accession>A0A1C0TT69</accession>
<feature type="domain" description="Peptidase M10 metallopeptidase" evidence="10">
    <location>
        <begin position="140"/>
        <end position="228"/>
    </location>
</feature>
<dbReference type="InterPro" id="IPR001818">
    <property type="entry name" value="Pept_M10_metallopeptidase"/>
</dbReference>
<evidence type="ECO:0000256" key="2">
    <source>
        <dbReference type="ARBA" id="ARBA00010370"/>
    </source>
</evidence>
<comment type="similarity">
    <text evidence="2">Belongs to the peptidase M10A family.</text>
</comment>
<keyword evidence="8" id="KW-0482">Metalloprotease</keyword>
<keyword evidence="6" id="KW-0378">Hydrolase</keyword>
<dbReference type="InterPro" id="IPR002909">
    <property type="entry name" value="IPT_dom"/>
</dbReference>
<dbReference type="PANTHER" id="PTHR10201">
    <property type="entry name" value="MATRIX METALLOPROTEINASE"/>
    <property type="match status" value="1"/>
</dbReference>
<evidence type="ECO:0000313" key="13">
    <source>
        <dbReference type="Proteomes" id="UP000093366"/>
    </source>
</evidence>
<name>A0A1C0TT69_9GAMM</name>
<dbReference type="InterPro" id="IPR024079">
    <property type="entry name" value="MetalloPept_cat_dom_sf"/>
</dbReference>
<dbReference type="Gene3D" id="2.60.40.10">
    <property type="entry name" value="Immunoglobulins"/>
    <property type="match status" value="1"/>
</dbReference>
<evidence type="ECO:0000256" key="1">
    <source>
        <dbReference type="ARBA" id="ARBA00001947"/>
    </source>
</evidence>
<comment type="caution">
    <text evidence="12">The sequence shown here is derived from an EMBL/GenBank/DDBJ whole genome shotgun (WGS) entry which is preliminary data.</text>
</comment>
<feature type="signal peptide" evidence="9">
    <location>
        <begin position="1"/>
        <end position="20"/>
    </location>
</feature>
<dbReference type="InterPro" id="IPR013783">
    <property type="entry name" value="Ig-like_fold"/>
</dbReference>
<keyword evidence="3" id="KW-0645">Protease</keyword>
<evidence type="ECO:0000256" key="7">
    <source>
        <dbReference type="ARBA" id="ARBA00022833"/>
    </source>
</evidence>
<evidence type="ECO:0000259" key="11">
    <source>
        <dbReference type="Pfam" id="PF01833"/>
    </source>
</evidence>
<organism evidence="12 13">
    <name type="scientific">Pseudoalteromonas luteoviolacea</name>
    <dbReference type="NCBI Taxonomy" id="43657"/>
    <lineage>
        <taxon>Bacteria</taxon>
        <taxon>Pseudomonadati</taxon>
        <taxon>Pseudomonadota</taxon>
        <taxon>Gammaproteobacteria</taxon>
        <taxon>Alteromonadales</taxon>
        <taxon>Pseudoalteromonadaceae</taxon>
        <taxon>Pseudoalteromonas</taxon>
    </lineage>
</organism>
<dbReference type="GO" id="GO:0006508">
    <property type="term" value="P:proteolysis"/>
    <property type="evidence" value="ECO:0007669"/>
    <property type="project" value="UniProtKB-KW"/>
</dbReference>
<dbReference type="GO" id="GO:0031012">
    <property type="term" value="C:extracellular matrix"/>
    <property type="evidence" value="ECO:0007669"/>
    <property type="project" value="InterPro"/>
</dbReference>
<evidence type="ECO:0000256" key="9">
    <source>
        <dbReference type="SAM" id="SignalP"/>
    </source>
</evidence>
<evidence type="ECO:0000259" key="10">
    <source>
        <dbReference type="Pfam" id="PF00413"/>
    </source>
</evidence>
<dbReference type="GO" id="GO:0008270">
    <property type="term" value="F:zinc ion binding"/>
    <property type="evidence" value="ECO:0007669"/>
    <property type="project" value="InterPro"/>
</dbReference>
<sequence>MKIANWICRLCTLAAFPVLAGSPQWIINESNQMVPLRWHQDLLPYQWHLNEAGYAAVEFATLEQRLQQAFSAWQSLPDSNVEFVYRGTTLETGRGLGSRLSPFIDGINIVSFSNGEMEFAQDVLAVCATSWFYSDIVINEDNHDLDGDGNGDIPHGVYPAGTIFDADIFFDGAKAFSEQKIHNVALHEIGHCLGLDHSSFEYSVMYPGSDNDLERGAKLKMDDIATLTSYMGDDDSKQHYGTIQGKVVDGVSGNTINGAHIYAINSETLEKVVGTYSVNGGGYRLHVPLGKYFLKIEPLDASHAGLEAEQLTSMIGVPDSTFFEREYFDAAESSYEAGTEEPKLFEVTPGSKTENIDFYINKKVASEFGFSLKKGLNYFGYPQKVPFGLTSHDLLRQLSEFIGVNRIERFNRETGGFEFAFMLDGKPQGIQFDIQEGEGYLVSSETDGELLFPGETHCHAFELRKGLNLVSVTCPPANFDSYQFLSTLGPKTKVESIRYYDATTKTHLETRYQDTQVIGDKFDISHGMAIEVRMLLDSGVFELSKKEVAAPIINHISPGVALPNDYVLISGQGFIADVGKNVVLLGEQRLAVQSASHNTLLAQLPSDIAKGDYQLSVTSNELTSNEVTLVVENQHINEASDGASQLLSGMKVNGAIQTLGEQDVYTFVALAGSKLNLQLTPVDSEPKLSLQLMTPKGGLLLKRDANTPASTVSVQNFTLQDTGIYTIVVSAQTIGNYQLSFDIDAPQGAARTSILQGDLQTAVRGTELQQPILLLLTDKRGQPVANADVVISQKAPSSQLSAVLTRDGVAASSHHALRASDFSGDVYLETLKSDNYGMVAVNAVVPDLVENFQLLISVPGFPEIKPVLMHVKVISAPVAKVLIDKTEQNCGSLCPVGAELPEPWQATFQDADGNGIEGVPVEWIVVSGGGKLGVESGSTDKKVIRTETDAQGQVKVYHKLGEKLHLNDDASDLSQPLVAIPQVVMMSVPGQSAPVVYTADARAGSVASLTPSRMSEFQVTLLTVNYNRVGLIAKDEFGNPVADAEIKVISPKSDSGIEILPGRINGAQLSGNRTDERGIWLGSVSVGNVIPTIDEFGQRDTPGLAQTYKLVLQVGSHMIEFDLDIDMGPRLVAEKSIINELVGQPVKEALLFKPHAFTRDLTKLPVTSDKVLWADVYELIEDGTVEGYHWQGPQTMYVYNDINRIQDFSQIVPTGQKAEEIFFSVLNQEEIGTEIEAVDSRLVCTENTSNLRCRAPLYTRSYMHRAGAVKVTSVGDYNPRKPIIVKALVPSYTHGVAVGASQERPNIGTWIDVVYERTVKDLTGYVYLYPEAVSLSFVAEDVFSGANQDTSIYPGIKKMSGIDLSKLEITMPNGDVVNGTNLKDTIKLAQAPNFAQIWLEHHKIAEVNDAVLETSPQHFQLIYEPKASELQSGSNTFTLSISDSAGNATQEVSCSFIYPTSIQCQE</sequence>
<evidence type="ECO:0000256" key="5">
    <source>
        <dbReference type="ARBA" id="ARBA00022729"/>
    </source>
</evidence>
<dbReference type="InterPro" id="IPR021190">
    <property type="entry name" value="Pept_M10A"/>
</dbReference>
<dbReference type="GO" id="GO:0004222">
    <property type="term" value="F:metalloendopeptidase activity"/>
    <property type="evidence" value="ECO:0007669"/>
    <property type="project" value="InterPro"/>
</dbReference>
<dbReference type="SUPFAM" id="SSF49464">
    <property type="entry name" value="Carboxypeptidase regulatory domain-like"/>
    <property type="match status" value="1"/>
</dbReference>
<dbReference type="InterPro" id="IPR008969">
    <property type="entry name" value="CarboxyPept-like_regulatory"/>
</dbReference>
<protein>
    <recommendedName>
        <fullName evidence="14">Matrixin family metalloprotease</fullName>
    </recommendedName>
</protein>
<keyword evidence="4" id="KW-0479">Metal-binding</keyword>
<dbReference type="Pfam" id="PF00413">
    <property type="entry name" value="Peptidase_M10"/>
    <property type="match status" value="1"/>
</dbReference>
<dbReference type="PANTHER" id="PTHR10201:SF291">
    <property type="entry name" value="MATRIX METALLOPROTEINASE 1, ISOFORM C-RELATED"/>
    <property type="match status" value="1"/>
</dbReference>
<dbReference type="Gene3D" id="2.60.120.380">
    <property type="match status" value="1"/>
</dbReference>
<dbReference type="PRINTS" id="PR00138">
    <property type="entry name" value="MATRIXIN"/>
</dbReference>
<evidence type="ECO:0000313" key="12">
    <source>
        <dbReference type="EMBL" id="OCQ22523.1"/>
    </source>
</evidence>
<dbReference type="Pfam" id="PF01833">
    <property type="entry name" value="TIG"/>
    <property type="match status" value="1"/>
</dbReference>
<evidence type="ECO:0000256" key="4">
    <source>
        <dbReference type="ARBA" id="ARBA00022723"/>
    </source>
</evidence>
<dbReference type="SUPFAM" id="SSF55486">
    <property type="entry name" value="Metalloproteases ('zincins'), catalytic domain"/>
    <property type="match status" value="1"/>
</dbReference>
<comment type="cofactor">
    <cofactor evidence="1">
        <name>Zn(2+)</name>
        <dbReference type="ChEBI" id="CHEBI:29105"/>
    </cofactor>
</comment>